<evidence type="ECO:0000313" key="1">
    <source>
        <dbReference type="EMBL" id="ABJ59920.1"/>
    </source>
</evidence>
<dbReference type="EMBL" id="CP000413">
    <property type="protein sequence ID" value="ABJ59920.1"/>
    <property type="molecule type" value="Genomic_DNA"/>
</dbReference>
<protein>
    <submittedName>
        <fullName evidence="1">Alpha/beta hydrolase superfamily protein</fullName>
    </submittedName>
</protein>
<dbReference type="SUPFAM" id="SSF53474">
    <property type="entry name" value="alpha/beta-Hydrolases"/>
    <property type="match status" value="1"/>
</dbReference>
<evidence type="ECO:0000313" key="2">
    <source>
        <dbReference type="Proteomes" id="UP000000664"/>
    </source>
</evidence>
<dbReference type="GO" id="GO:0016787">
    <property type="term" value="F:hydrolase activity"/>
    <property type="evidence" value="ECO:0007669"/>
    <property type="project" value="UniProtKB-KW"/>
</dbReference>
<organism evidence="1 2">
    <name type="scientific">Lactobacillus gasseri (strain ATCC 33323 / DSM 20243 / BCRC 14619 / CIP 102991 / JCM 1131 / KCTC 3163 / NCIMB 11718 / NCTC 13722 / AM63)</name>
    <dbReference type="NCBI Taxonomy" id="324831"/>
    <lineage>
        <taxon>Bacteria</taxon>
        <taxon>Bacillati</taxon>
        <taxon>Bacillota</taxon>
        <taxon>Bacilli</taxon>
        <taxon>Lactobacillales</taxon>
        <taxon>Lactobacillaceae</taxon>
        <taxon>Lactobacillus</taxon>
    </lineage>
</organism>
<dbReference type="Proteomes" id="UP000000664">
    <property type="component" value="Chromosome"/>
</dbReference>
<sequence>MRINIFQLIIVLVYWRKSVRGKIMKKRKIYLTSFFIALFLLFLAGCSQKSQEVPDKKVTVSLNNTKTIPTFFFHGWGSSVNAEKHMANAAKEAGAANTIVQADVSKNGTVKLNGTIPKNAKSPIIEVNLEDNQSGKTSYVKDVITAVSNKYHYAKINLVGHSMGNLQIANYINENYNNKKLPQINKVVSIAGHYNGYLGEEAGQKAKIKNKETGQPDIYSDGFKQLLPLRMHYPRQIEVLNIYGNKEDGSKSDGSVSVASAQSYKYLINGRAKSYHEVEIKGKNAQHSKLHENEEVDHLLIDFLWK</sequence>
<keyword evidence="1" id="KW-0378">Hydrolase</keyword>
<dbReference type="InterPro" id="IPR010315">
    <property type="entry name" value="DUF915_hydro-like"/>
</dbReference>
<dbReference type="Gene3D" id="3.40.50.1820">
    <property type="entry name" value="alpha/beta hydrolase"/>
    <property type="match status" value="1"/>
</dbReference>
<dbReference type="InterPro" id="IPR029058">
    <property type="entry name" value="AB_hydrolase_fold"/>
</dbReference>
<name>A0A805ZG95_LACGA</name>
<accession>A0A805ZG95</accession>
<proteinExistence type="predicted"/>
<dbReference type="KEGG" id="lga:LGAS_0523"/>
<reference evidence="1 2" key="1">
    <citation type="journal article" date="2006" name="Proc. Natl. Acad. Sci. U.S.A.">
        <title>Comparative genomics of the lactic acid bacteria.</title>
        <authorList>
            <person name="Makarova K."/>
            <person name="Slesarev A."/>
            <person name="Wolf Y."/>
            <person name="Sorokin A."/>
            <person name="Mirkin B."/>
            <person name="Koonin E."/>
            <person name="Pavlov A."/>
            <person name="Pavlova N."/>
            <person name="Karamychev V."/>
            <person name="Polouchine N."/>
            <person name="Shakhova V."/>
            <person name="Grigoriev I."/>
            <person name="Lou Y."/>
            <person name="Rohksar D."/>
            <person name="Lucas S."/>
            <person name="Huang K."/>
            <person name="Goodstein D.M."/>
            <person name="Hawkins T."/>
            <person name="Plengvidhya V."/>
            <person name="Welker D."/>
            <person name="Hughes J."/>
            <person name="Goh Y."/>
            <person name="Benson A."/>
            <person name="Baldwin K."/>
            <person name="Lee J.H."/>
            <person name="Diaz-Muniz I."/>
            <person name="Dosti B."/>
            <person name="Smeianov V."/>
            <person name="Wechter W."/>
            <person name="Barabote R."/>
            <person name="Lorca G."/>
            <person name="Altermann E."/>
            <person name="Barrangou R."/>
            <person name="Ganesan B."/>
            <person name="Xie Y."/>
            <person name="Rawsthorne H."/>
            <person name="Tamir D."/>
            <person name="Parker C."/>
            <person name="Breidt F."/>
            <person name="Broadbent J."/>
            <person name="Hutkins R."/>
            <person name="O'Sullivan D."/>
            <person name="Steele J."/>
            <person name="Unlu G."/>
            <person name="Saier M."/>
            <person name="Klaenhammer T."/>
            <person name="Richardson P."/>
            <person name="Kozyavkin S."/>
            <person name="Weimer B."/>
            <person name="Mills D."/>
        </authorList>
    </citation>
    <scope>NUCLEOTIDE SEQUENCE [LARGE SCALE GENOMIC DNA]</scope>
    <source>
        <strain evidence="2">ATCC 33323 / DSM 20243 / BCRC 14619 / CIP 102991 / JCM 1131 / KCTC 3163 / NCIMB 11718 / NCTC 13722 / AM63</strain>
    </source>
</reference>
<dbReference type="Pfam" id="PF06028">
    <property type="entry name" value="DUF915"/>
    <property type="match status" value="1"/>
</dbReference>
<gene>
    <name evidence="1" type="ordered locus">LGAS_0523</name>
</gene>
<dbReference type="AlphaFoldDB" id="A0A805ZG95"/>